<keyword evidence="3" id="KW-1185">Reference proteome</keyword>
<dbReference type="Proteomes" id="UP001524642">
    <property type="component" value="Unassembled WGS sequence"/>
</dbReference>
<dbReference type="RefSeq" id="WP_257718652.1">
    <property type="nucleotide sequence ID" value="NZ_JANJOU010000027.1"/>
</dbReference>
<dbReference type="SUPFAM" id="SSF53850">
    <property type="entry name" value="Periplasmic binding protein-like II"/>
    <property type="match status" value="1"/>
</dbReference>
<gene>
    <name evidence="2" type="ORF">NRP21_23375</name>
</gene>
<dbReference type="EMBL" id="JANJOU010000027">
    <property type="protein sequence ID" value="MCR0985000.1"/>
    <property type="molecule type" value="Genomic_DNA"/>
</dbReference>
<sequence>MIVAPGGSADSLARILAERLSATLQQTVIVENRPGGGGNVASTYVAQSPGDGYTLLVTANNHTLNPALFRNAGYTLDDLAPVAEMMRGPSLIATSVSSPYQSLGDLLSAARTTPGAVSFGSAGVGTPSHVAGELLAKAAGVRLNHVPYRGSGPSLNDAIGGQLPVVITSLVAAMPHVQSGRMRALAVTSAERWPSAPDVPAAAEFGLPGYAHMTWLGLFAPRGTPGTVLSKLNAEVNAALAAPDVRRRVALLGGDVGQTGTEEFARILAEDHRVNARLVDELGLRVE</sequence>
<comment type="caution">
    <text evidence="2">The sequence shown here is derived from an EMBL/GenBank/DDBJ whole genome shotgun (WGS) entry which is preliminary data.</text>
</comment>
<protein>
    <submittedName>
        <fullName evidence="2">Tripartite tricarboxylate transporter substrate binding protein</fullName>
    </submittedName>
</protein>
<dbReference type="PIRSF" id="PIRSF017082">
    <property type="entry name" value="YflP"/>
    <property type="match status" value="1"/>
</dbReference>
<reference evidence="2 3" key="1">
    <citation type="submission" date="2022-06" db="EMBL/GenBank/DDBJ databases">
        <title>Roseomonas CN29.</title>
        <authorList>
            <person name="Cheng Y."/>
            <person name="He X."/>
        </authorList>
    </citation>
    <scope>NUCLEOTIDE SEQUENCE [LARGE SCALE GENOMIC DNA]</scope>
    <source>
        <strain evidence="2 3">CN29</strain>
    </source>
</reference>
<comment type="similarity">
    <text evidence="1">Belongs to the UPF0065 (bug) family.</text>
</comment>
<accession>A0ABT1XA68</accession>
<proteinExistence type="inferred from homology"/>
<dbReference type="PANTHER" id="PTHR42928:SF5">
    <property type="entry name" value="BLR1237 PROTEIN"/>
    <property type="match status" value="1"/>
</dbReference>
<name>A0ABT1XA68_9PROT</name>
<dbReference type="CDD" id="cd13578">
    <property type="entry name" value="PBP2_Bug27"/>
    <property type="match status" value="1"/>
</dbReference>
<dbReference type="PANTHER" id="PTHR42928">
    <property type="entry name" value="TRICARBOXYLATE-BINDING PROTEIN"/>
    <property type="match status" value="1"/>
</dbReference>
<organism evidence="2 3">
    <name type="scientific">Roseomonas populi</name>
    <dbReference type="NCBI Taxonomy" id="3121582"/>
    <lineage>
        <taxon>Bacteria</taxon>
        <taxon>Pseudomonadati</taxon>
        <taxon>Pseudomonadota</taxon>
        <taxon>Alphaproteobacteria</taxon>
        <taxon>Acetobacterales</taxon>
        <taxon>Roseomonadaceae</taxon>
        <taxon>Roseomonas</taxon>
    </lineage>
</organism>
<evidence type="ECO:0000313" key="2">
    <source>
        <dbReference type="EMBL" id="MCR0985000.1"/>
    </source>
</evidence>
<dbReference type="InterPro" id="IPR042100">
    <property type="entry name" value="Bug_dom1"/>
</dbReference>
<dbReference type="Gene3D" id="3.40.190.150">
    <property type="entry name" value="Bordetella uptake gene, domain 1"/>
    <property type="match status" value="1"/>
</dbReference>
<dbReference type="Gene3D" id="3.40.190.10">
    <property type="entry name" value="Periplasmic binding protein-like II"/>
    <property type="match status" value="1"/>
</dbReference>
<evidence type="ECO:0000256" key="1">
    <source>
        <dbReference type="ARBA" id="ARBA00006987"/>
    </source>
</evidence>
<dbReference type="InterPro" id="IPR005064">
    <property type="entry name" value="BUG"/>
</dbReference>
<dbReference type="Pfam" id="PF03401">
    <property type="entry name" value="TctC"/>
    <property type="match status" value="1"/>
</dbReference>
<evidence type="ECO:0000313" key="3">
    <source>
        <dbReference type="Proteomes" id="UP001524642"/>
    </source>
</evidence>